<sequence length="205" mass="23093">MKKITLLLVLCAGLLSAQKLTSNEISIIKQGDIHSALPVYNVSEPEHSKTLLGMSADIDPKDPNTAILVERMKLSLLSTGSGVGIAAPQVGINRRIIWVQRFDKEGKPFEYFLNPVILWKSQLQNLGPEGDLSITDFRDQFYRSKVIQLEYSDLKGKKHTEIVEGFTAVIFQHEIDHLSGILISDKKEKEKNDLYERADAFIKIK</sequence>
<comment type="caution">
    <text evidence="6">The sequence shown here is derived from an EMBL/GenBank/DDBJ whole genome shotgun (WGS) entry which is preliminary data.</text>
</comment>
<reference evidence="6 7" key="1">
    <citation type="submission" date="2018-06" db="EMBL/GenBank/DDBJ databases">
        <authorList>
            <consortium name="Pathogen Informatics"/>
            <person name="Doyle S."/>
        </authorList>
    </citation>
    <scope>NUCLEOTIDE SEQUENCE [LARGE SCALE GENOMIC DNA]</scope>
    <source>
        <strain evidence="6 7">NCTC10588</strain>
    </source>
</reference>
<dbReference type="Gene3D" id="3.90.45.10">
    <property type="entry name" value="Peptide deformylase"/>
    <property type="match status" value="1"/>
</dbReference>
<evidence type="ECO:0000313" key="6">
    <source>
        <dbReference type="EMBL" id="STD13963.1"/>
    </source>
</evidence>
<dbReference type="Pfam" id="PF01327">
    <property type="entry name" value="Pep_deformylase"/>
    <property type="match status" value="1"/>
</dbReference>
<feature type="active site" evidence="4">
    <location>
        <position position="174"/>
    </location>
</feature>
<dbReference type="CDD" id="cd00487">
    <property type="entry name" value="Pep_deformylase"/>
    <property type="match status" value="1"/>
</dbReference>
<organism evidence="6 7">
    <name type="scientific">Elizabethkingia anophelis</name>
    <dbReference type="NCBI Taxonomy" id="1117645"/>
    <lineage>
        <taxon>Bacteria</taxon>
        <taxon>Pseudomonadati</taxon>
        <taxon>Bacteroidota</taxon>
        <taxon>Flavobacteriia</taxon>
        <taxon>Flavobacteriales</taxon>
        <taxon>Weeksellaceae</taxon>
        <taxon>Elizabethkingia</taxon>
    </lineage>
</organism>
<dbReference type="GO" id="GO:0042586">
    <property type="term" value="F:peptide deformylase activity"/>
    <property type="evidence" value="ECO:0007669"/>
    <property type="project" value="InterPro"/>
</dbReference>
<comment type="caution">
    <text evidence="4">Lacks conserved residue(s) required for the propagation of feature annotation.</text>
</comment>
<accession>A0A7Z7LZE2</accession>
<keyword evidence="2" id="KW-0479">Metal-binding</keyword>
<dbReference type="AlphaFoldDB" id="A0A7Z7LZE2"/>
<evidence type="ECO:0000256" key="4">
    <source>
        <dbReference type="HAMAP-Rule" id="MF_00163"/>
    </source>
</evidence>
<evidence type="ECO:0000313" key="7">
    <source>
        <dbReference type="Proteomes" id="UP000254876"/>
    </source>
</evidence>
<dbReference type="Proteomes" id="UP000254876">
    <property type="component" value="Unassembled WGS sequence"/>
</dbReference>
<evidence type="ECO:0000256" key="1">
    <source>
        <dbReference type="ARBA" id="ARBA00010759"/>
    </source>
</evidence>
<proteinExistence type="inferred from homology"/>
<evidence type="ECO:0000256" key="3">
    <source>
        <dbReference type="ARBA" id="ARBA00022801"/>
    </source>
</evidence>
<protein>
    <recommendedName>
        <fullName evidence="4">Peptide deformylase-like</fullName>
    </recommendedName>
    <alternativeName>
        <fullName evidence="4">Polypeptide deformylase-like</fullName>
    </alternativeName>
</protein>
<dbReference type="PANTHER" id="PTHR10458:SF22">
    <property type="entry name" value="PEPTIDE DEFORMYLASE"/>
    <property type="match status" value="1"/>
</dbReference>
<feature type="signal peptide" evidence="5">
    <location>
        <begin position="1"/>
        <end position="17"/>
    </location>
</feature>
<keyword evidence="5" id="KW-0732">Signal</keyword>
<evidence type="ECO:0000256" key="5">
    <source>
        <dbReference type="SAM" id="SignalP"/>
    </source>
</evidence>
<feature type="chain" id="PRO_5031469014" description="Peptide deformylase-like" evidence="5">
    <location>
        <begin position="18"/>
        <end position="205"/>
    </location>
</feature>
<dbReference type="HAMAP" id="MF_00163">
    <property type="entry name" value="Pep_deformylase"/>
    <property type="match status" value="1"/>
</dbReference>
<evidence type="ECO:0000256" key="2">
    <source>
        <dbReference type="ARBA" id="ARBA00022723"/>
    </source>
</evidence>
<dbReference type="InterPro" id="IPR023635">
    <property type="entry name" value="Peptide_deformylase"/>
</dbReference>
<keyword evidence="3 6" id="KW-0378">Hydrolase</keyword>
<comment type="similarity">
    <text evidence="1 4">Belongs to the polypeptide deformylase family.</text>
</comment>
<dbReference type="EMBL" id="UFYD01000001">
    <property type="protein sequence ID" value="STD13963.1"/>
    <property type="molecule type" value="Genomic_DNA"/>
</dbReference>
<dbReference type="RefSeq" id="WP_086983380.1">
    <property type="nucleotide sequence ID" value="NZ_FTQZ01000014.1"/>
</dbReference>
<gene>
    <name evidence="6" type="primary">def_3</name>
    <name evidence="6" type="ORF">NCTC10588_03872</name>
</gene>
<name>A0A7Z7LZE2_9FLAO</name>
<dbReference type="InterPro" id="IPR036821">
    <property type="entry name" value="Peptide_deformylase_sf"/>
</dbReference>
<dbReference type="GO" id="GO:0046872">
    <property type="term" value="F:metal ion binding"/>
    <property type="evidence" value="ECO:0007669"/>
    <property type="project" value="UniProtKB-KW"/>
</dbReference>
<dbReference type="SUPFAM" id="SSF56420">
    <property type="entry name" value="Peptide deformylase"/>
    <property type="match status" value="1"/>
</dbReference>
<dbReference type="PANTHER" id="PTHR10458">
    <property type="entry name" value="PEPTIDE DEFORMYLASE"/>
    <property type="match status" value="1"/>
</dbReference>
<dbReference type="PRINTS" id="PR01576">
    <property type="entry name" value="PDEFORMYLASE"/>
</dbReference>